<name>A0A7D6CR52_9EURY</name>
<dbReference type="OrthoDB" id="204552at2157"/>
<dbReference type="KEGG" id="nay:HYG81_05235"/>
<dbReference type="GeneID" id="56142586"/>
<evidence type="ECO:0000313" key="3">
    <source>
        <dbReference type="Proteomes" id="UP000510869"/>
    </source>
</evidence>
<reference evidence="2 3" key="1">
    <citation type="submission" date="2020-07" db="EMBL/GenBank/DDBJ databases">
        <title>Natrinema (YPL30) sp. nov. and Haloterrigena xxxxxx (YPL8) sp. nov., isolated from a salt mine.</title>
        <authorList>
            <person name="Cui H."/>
        </authorList>
    </citation>
    <scope>NUCLEOTIDE SEQUENCE [LARGE SCALE GENOMIC DNA]</scope>
    <source>
        <strain evidence="2 3">YPL13</strain>
    </source>
</reference>
<evidence type="ECO:0000313" key="2">
    <source>
        <dbReference type="EMBL" id="QLK27014.1"/>
    </source>
</evidence>
<organism evidence="2 3">
    <name type="scientific">Natrinema zhouii</name>
    <dbReference type="NCBI Taxonomy" id="1710539"/>
    <lineage>
        <taxon>Archaea</taxon>
        <taxon>Methanobacteriati</taxon>
        <taxon>Methanobacteriota</taxon>
        <taxon>Stenosarchaea group</taxon>
        <taxon>Halobacteria</taxon>
        <taxon>Halobacteriales</taxon>
        <taxon>Natrialbaceae</taxon>
        <taxon>Natrinema</taxon>
    </lineage>
</organism>
<dbReference type="Proteomes" id="UP000510869">
    <property type="component" value="Chromosome"/>
</dbReference>
<keyword evidence="3" id="KW-1185">Reference proteome</keyword>
<protein>
    <submittedName>
        <fullName evidence="2">Uncharacterized protein</fullName>
    </submittedName>
</protein>
<dbReference type="EMBL" id="CP059154">
    <property type="protein sequence ID" value="QLK27014.1"/>
    <property type="molecule type" value="Genomic_DNA"/>
</dbReference>
<feature type="compositionally biased region" description="Basic and acidic residues" evidence="1">
    <location>
        <begin position="8"/>
        <end position="31"/>
    </location>
</feature>
<proteinExistence type="predicted"/>
<accession>A0A7D6CR52</accession>
<sequence length="78" mass="9086">MSLIIEGANERIDHDEGSNRRDRRSTVDHTNRATQQHQRIDITDLHAAGIDEYVRTNVETDDVSLEHRGSRTYLRLEE</sequence>
<feature type="region of interest" description="Disordered" evidence="1">
    <location>
        <begin position="1"/>
        <end position="36"/>
    </location>
</feature>
<dbReference type="RefSeq" id="WP_180842182.1">
    <property type="nucleotide sequence ID" value="NZ_CP059154.1"/>
</dbReference>
<evidence type="ECO:0000256" key="1">
    <source>
        <dbReference type="SAM" id="MobiDB-lite"/>
    </source>
</evidence>
<dbReference type="AlphaFoldDB" id="A0A7D6CR52"/>
<gene>
    <name evidence="2" type="ORF">HYG81_05235</name>
</gene>